<dbReference type="EC" id="2.7.11.1" evidence="2"/>
<dbReference type="InterPro" id="IPR042095">
    <property type="entry name" value="SUMF_sf"/>
</dbReference>
<dbReference type="Pfam" id="PF03781">
    <property type="entry name" value="FGE-sulfatase"/>
    <property type="match status" value="1"/>
</dbReference>
<dbReference type="InterPro" id="IPR009081">
    <property type="entry name" value="PP-bd_ACP"/>
</dbReference>
<dbReference type="InterPro" id="IPR016187">
    <property type="entry name" value="CTDL_fold"/>
</dbReference>
<dbReference type="RefSeq" id="WP_145188770.1">
    <property type="nucleotide sequence ID" value="NZ_CP036266.1"/>
</dbReference>
<dbReference type="SUPFAM" id="SSF47336">
    <property type="entry name" value="ACP-like"/>
    <property type="match status" value="1"/>
</dbReference>
<dbReference type="PANTHER" id="PTHR23150">
    <property type="entry name" value="SULFATASE MODIFYING FACTOR 1, 2"/>
    <property type="match status" value="1"/>
</dbReference>
<reference evidence="2 3" key="1">
    <citation type="submission" date="2019-02" db="EMBL/GenBank/DDBJ databases">
        <title>Deep-cultivation of Planctomycetes and their phenomic and genomic characterization uncovers novel biology.</title>
        <authorList>
            <person name="Wiegand S."/>
            <person name="Jogler M."/>
            <person name="Boedeker C."/>
            <person name="Pinto D."/>
            <person name="Vollmers J."/>
            <person name="Rivas-Marin E."/>
            <person name="Kohn T."/>
            <person name="Peeters S.H."/>
            <person name="Heuer A."/>
            <person name="Rast P."/>
            <person name="Oberbeckmann S."/>
            <person name="Bunk B."/>
            <person name="Jeske O."/>
            <person name="Meyerdierks A."/>
            <person name="Storesund J.E."/>
            <person name="Kallscheuer N."/>
            <person name="Luecker S."/>
            <person name="Lage O.M."/>
            <person name="Pohl T."/>
            <person name="Merkel B.J."/>
            <person name="Hornburger P."/>
            <person name="Mueller R.-W."/>
            <person name="Bruemmer F."/>
            <person name="Labrenz M."/>
            <person name="Spormann A.M."/>
            <person name="Op den Camp H."/>
            <person name="Overmann J."/>
            <person name="Amann R."/>
            <person name="Jetten M.S.M."/>
            <person name="Mascher T."/>
            <person name="Medema M.H."/>
            <person name="Devos D.P."/>
            <person name="Kaster A.-K."/>
            <person name="Ovreas L."/>
            <person name="Rohde M."/>
            <person name="Galperin M.Y."/>
            <person name="Jogler C."/>
        </authorList>
    </citation>
    <scope>NUCLEOTIDE SEQUENCE [LARGE SCALE GENOMIC DNA]</scope>
    <source>
        <strain evidence="2 3">HG66A1</strain>
    </source>
</reference>
<dbReference type="InterPro" id="IPR051043">
    <property type="entry name" value="Sulfatase_Mod_Factor_Kinase"/>
</dbReference>
<dbReference type="Pfam" id="PF00550">
    <property type="entry name" value="PP-binding"/>
    <property type="match status" value="1"/>
</dbReference>
<evidence type="ECO:0000313" key="2">
    <source>
        <dbReference type="EMBL" id="QDT22616.1"/>
    </source>
</evidence>
<dbReference type="GO" id="GO:0120147">
    <property type="term" value="F:formylglycine-generating oxidase activity"/>
    <property type="evidence" value="ECO:0007669"/>
    <property type="project" value="TreeGrafter"/>
</dbReference>
<gene>
    <name evidence="2" type="primary">pkn1_5</name>
    <name evidence="2" type="ORF">HG66A1_44240</name>
</gene>
<dbReference type="PROSITE" id="PS50075">
    <property type="entry name" value="CARRIER"/>
    <property type="match status" value="1"/>
</dbReference>
<dbReference type="GO" id="GO:0004674">
    <property type="term" value="F:protein serine/threonine kinase activity"/>
    <property type="evidence" value="ECO:0007669"/>
    <property type="project" value="UniProtKB-EC"/>
</dbReference>
<accession>A0A517PTA9</accession>
<keyword evidence="3" id="KW-1185">Reference proteome</keyword>
<evidence type="ECO:0000313" key="3">
    <source>
        <dbReference type="Proteomes" id="UP000320421"/>
    </source>
</evidence>
<keyword evidence="2" id="KW-0418">Kinase</keyword>
<evidence type="ECO:0000259" key="1">
    <source>
        <dbReference type="PROSITE" id="PS50075"/>
    </source>
</evidence>
<dbReference type="OrthoDB" id="9812426at2"/>
<protein>
    <submittedName>
        <fullName evidence="2">Serine/threonine-protein kinase pkn1</fullName>
        <ecNumber evidence="2">2.7.11.1</ecNumber>
    </submittedName>
</protein>
<dbReference type="Proteomes" id="UP000320421">
    <property type="component" value="Chromosome"/>
</dbReference>
<sequence length="437" mass="49664">MSFPALPQIEIEQKLLAVVSETLDIPLQKLSLDDRIIEDLRADSLDLTELMMSLEDAFQITIPDDPSDPIHKEIFTRQPFRLSDLVELVTLQMGTRAVPRANWFRQPATQPGMGQRVPFTQLDGIGKRSALTEPDLFVPMDSTRPCTMWLRRTDGMRCIHIPADTVLLGSDTPTANPDERPLHKVDLDSFLIDAEPVSTTAYCRFLNSIGQLPESFLTDWFVLDPEDDRDEHMLIQHTSTYGWQPLLGTETWPMILVSWYGANAYSLWANNRLWSNYRDEASDPEGSFLPTEAQWEYAARGATPRVYPWGDAAPTPEKLRAGLHRQKINYEAQSLPLCPVNEALGMSPFGLHHMAGNVWQWCRDWYNESFYHHPEATEPNAWNHQPTRVRSERGGSWVGPNILCRSSYRRGRPPIARGRCLGFRCVSSVSDLPAAHP</sequence>
<dbReference type="Gene3D" id="3.90.1580.10">
    <property type="entry name" value="paralog of FGE (formylglycine-generating enzyme)"/>
    <property type="match status" value="1"/>
</dbReference>
<name>A0A517PTA9_9PLAN</name>
<dbReference type="Gene3D" id="1.10.1200.10">
    <property type="entry name" value="ACP-like"/>
    <property type="match status" value="1"/>
</dbReference>
<proteinExistence type="predicted"/>
<dbReference type="SUPFAM" id="SSF56436">
    <property type="entry name" value="C-type lectin-like"/>
    <property type="match status" value="1"/>
</dbReference>
<dbReference type="InterPro" id="IPR005532">
    <property type="entry name" value="SUMF_dom"/>
</dbReference>
<dbReference type="AlphaFoldDB" id="A0A517PTA9"/>
<keyword evidence="2" id="KW-0808">Transferase</keyword>
<dbReference type="InterPro" id="IPR036736">
    <property type="entry name" value="ACP-like_sf"/>
</dbReference>
<dbReference type="PANTHER" id="PTHR23150:SF19">
    <property type="entry name" value="FORMYLGLYCINE-GENERATING ENZYME"/>
    <property type="match status" value="1"/>
</dbReference>
<feature type="domain" description="Carrier" evidence="1">
    <location>
        <begin position="6"/>
        <end position="93"/>
    </location>
</feature>
<organism evidence="2 3">
    <name type="scientific">Gimesia chilikensis</name>
    <dbReference type="NCBI Taxonomy" id="2605989"/>
    <lineage>
        <taxon>Bacteria</taxon>
        <taxon>Pseudomonadati</taxon>
        <taxon>Planctomycetota</taxon>
        <taxon>Planctomycetia</taxon>
        <taxon>Planctomycetales</taxon>
        <taxon>Planctomycetaceae</taxon>
        <taxon>Gimesia</taxon>
    </lineage>
</organism>
<dbReference type="EMBL" id="CP036266">
    <property type="protein sequence ID" value="QDT22616.1"/>
    <property type="molecule type" value="Genomic_DNA"/>
</dbReference>